<dbReference type="eggNOG" id="COG2151">
    <property type="taxonomic scope" value="Bacteria"/>
</dbReference>
<sequence>MAEFVQVARLADLPDPSHHLFEVDDRVVVLAHLGGQLYCIDDICTHDGGPLSDGGIDGLEIACPRHGAKFDLRTGKALTMPATEDTLAHEVKVEEGLVYIRLNDPDAPRPAVPTPVVSTAGTTGMPATPESTFGTNEVVNDGVAKSSPSSAAEAESTNRELSEDRVREELKKVIDPELFVNIVDLGLIYNVDLVPHESGKIDVKIDMTMTSPMCPAGPQMIANSKQVLAAIDQVGNVEVKIVLDPPWTPDKMTDDARDQLGIF</sequence>
<dbReference type="eggNOG" id="COG2146">
    <property type="taxonomic scope" value="Bacteria"/>
</dbReference>
<dbReference type="Gene3D" id="3.30.300.130">
    <property type="entry name" value="Fe-S cluster assembly (FSCA)"/>
    <property type="match status" value="1"/>
</dbReference>
<evidence type="ECO:0000256" key="2">
    <source>
        <dbReference type="ARBA" id="ARBA00022723"/>
    </source>
</evidence>
<dbReference type="GO" id="GO:0051537">
    <property type="term" value="F:2 iron, 2 sulfur cluster binding"/>
    <property type="evidence" value="ECO:0007669"/>
    <property type="project" value="UniProtKB-KW"/>
</dbReference>
<accession>D2R6Y0</accession>
<dbReference type="HOGENOM" id="CLU_1165017_0_0_0"/>
<dbReference type="AlphaFoldDB" id="D2R6Y0"/>
<dbReference type="InterPro" id="IPR017941">
    <property type="entry name" value="Rieske_2Fe-2S"/>
</dbReference>
<dbReference type="PANTHER" id="PTHR42831">
    <property type="entry name" value="FE-S PROTEIN MATURATION AUXILIARY FACTOR YITW"/>
    <property type="match status" value="1"/>
</dbReference>
<dbReference type="CDD" id="cd03528">
    <property type="entry name" value="Rieske_RO_ferredoxin"/>
    <property type="match status" value="1"/>
</dbReference>
<dbReference type="PANTHER" id="PTHR42831:SF1">
    <property type="entry name" value="FE-S PROTEIN MATURATION AUXILIARY FACTOR YITW"/>
    <property type="match status" value="1"/>
</dbReference>
<dbReference type="InterPro" id="IPR034904">
    <property type="entry name" value="FSCA_dom_sf"/>
</dbReference>
<evidence type="ECO:0000259" key="6">
    <source>
        <dbReference type="PROSITE" id="PS51296"/>
    </source>
</evidence>
<dbReference type="InterPro" id="IPR052339">
    <property type="entry name" value="Fe-S_Maturation_MIP18"/>
</dbReference>
<evidence type="ECO:0000256" key="3">
    <source>
        <dbReference type="ARBA" id="ARBA00023004"/>
    </source>
</evidence>
<evidence type="ECO:0000256" key="5">
    <source>
        <dbReference type="SAM" id="MobiDB-lite"/>
    </source>
</evidence>
<evidence type="ECO:0000256" key="4">
    <source>
        <dbReference type="ARBA" id="ARBA00023014"/>
    </source>
</evidence>
<dbReference type="GO" id="GO:0046872">
    <property type="term" value="F:metal ion binding"/>
    <property type="evidence" value="ECO:0007669"/>
    <property type="project" value="UniProtKB-KW"/>
</dbReference>
<dbReference type="PROSITE" id="PS51296">
    <property type="entry name" value="RIESKE"/>
    <property type="match status" value="1"/>
</dbReference>
<evidence type="ECO:0000313" key="8">
    <source>
        <dbReference type="Proteomes" id="UP000001887"/>
    </source>
</evidence>
<dbReference type="Gene3D" id="2.102.10.10">
    <property type="entry name" value="Rieske [2Fe-2S] iron-sulphur domain"/>
    <property type="match status" value="1"/>
</dbReference>
<keyword evidence="1" id="KW-0001">2Fe-2S</keyword>
<keyword evidence="2" id="KW-0479">Metal-binding</keyword>
<dbReference type="KEGG" id="psl:Psta_4541"/>
<keyword evidence="4" id="KW-0411">Iron-sulfur</keyword>
<keyword evidence="8" id="KW-1185">Reference proteome</keyword>
<organism evidence="7 8">
    <name type="scientific">Pirellula staleyi (strain ATCC 27377 / DSM 6068 / ICPB 4128)</name>
    <name type="common">Pirella staleyi</name>
    <dbReference type="NCBI Taxonomy" id="530564"/>
    <lineage>
        <taxon>Bacteria</taxon>
        <taxon>Pseudomonadati</taxon>
        <taxon>Planctomycetota</taxon>
        <taxon>Planctomycetia</taxon>
        <taxon>Pirellulales</taxon>
        <taxon>Pirellulaceae</taxon>
        <taxon>Pirellula</taxon>
    </lineage>
</organism>
<proteinExistence type="predicted"/>
<dbReference type="EMBL" id="CP001848">
    <property type="protein sequence ID" value="ADB19183.1"/>
    <property type="molecule type" value="Genomic_DNA"/>
</dbReference>
<dbReference type="SUPFAM" id="SSF117916">
    <property type="entry name" value="Fe-S cluster assembly (FSCA) domain-like"/>
    <property type="match status" value="1"/>
</dbReference>
<name>D2R6Y0_PIRSD</name>
<dbReference type="InterPro" id="IPR002744">
    <property type="entry name" value="MIP18-like"/>
</dbReference>
<evidence type="ECO:0000313" key="7">
    <source>
        <dbReference type="EMBL" id="ADB19183.1"/>
    </source>
</evidence>
<dbReference type="Pfam" id="PF01883">
    <property type="entry name" value="FeS_assembly_P"/>
    <property type="match status" value="1"/>
</dbReference>
<dbReference type="InterPro" id="IPR036922">
    <property type="entry name" value="Rieske_2Fe-2S_sf"/>
</dbReference>
<feature type="compositionally biased region" description="Low complexity" evidence="5">
    <location>
        <begin position="144"/>
        <end position="155"/>
    </location>
</feature>
<feature type="domain" description="Rieske" evidence="6">
    <location>
        <begin position="5"/>
        <end position="100"/>
    </location>
</feature>
<dbReference type="STRING" id="530564.Psta_4541"/>
<protein>
    <recommendedName>
        <fullName evidence="6">Rieske domain-containing protein</fullName>
    </recommendedName>
</protein>
<dbReference type="Proteomes" id="UP000001887">
    <property type="component" value="Chromosome"/>
</dbReference>
<feature type="region of interest" description="Disordered" evidence="5">
    <location>
        <begin position="142"/>
        <end position="164"/>
    </location>
</feature>
<keyword evidence="3" id="KW-0408">Iron</keyword>
<reference evidence="7 8" key="1">
    <citation type="journal article" date="2009" name="Stand. Genomic Sci.">
        <title>Complete genome sequence of Pirellula staleyi type strain (ATCC 27377).</title>
        <authorList>
            <person name="Clum A."/>
            <person name="Tindall B.J."/>
            <person name="Sikorski J."/>
            <person name="Ivanova N."/>
            <person name="Mavrommatis K."/>
            <person name="Lucas S."/>
            <person name="Glavina del Rio T."/>
            <person name="Nolan M."/>
            <person name="Chen F."/>
            <person name="Tice H."/>
            <person name="Pitluck S."/>
            <person name="Cheng J.F."/>
            <person name="Chertkov O."/>
            <person name="Brettin T."/>
            <person name="Han C."/>
            <person name="Detter J.C."/>
            <person name="Kuske C."/>
            <person name="Bruce D."/>
            <person name="Goodwin L."/>
            <person name="Ovchinikova G."/>
            <person name="Pati A."/>
            <person name="Mikhailova N."/>
            <person name="Chen A."/>
            <person name="Palaniappan K."/>
            <person name="Land M."/>
            <person name="Hauser L."/>
            <person name="Chang Y.J."/>
            <person name="Jeffries C.D."/>
            <person name="Chain P."/>
            <person name="Rohde M."/>
            <person name="Goker M."/>
            <person name="Bristow J."/>
            <person name="Eisen J.A."/>
            <person name="Markowitz V."/>
            <person name="Hugenholtz P."/>
            <person name="Kyrpides N.C."/>
            <person name="Klenk H.P."/>
            <person name="Lapidus A."/>
        </authorList>
    </citation>
    <scope>NUCLEOTIDE SEQUENCE [LARGE SCALE GENOMIC DNA]</scope>
    <source>
        <strain evidence="8">ATCC 27377 / DSM 6068 / ICPB 4128</strain>
    </source>
</reference>
<dbReference type="SUPFAM" id="SSF50022">
    <property type="entry name" value="ISP domain"/>
    <property type="match status" value="1"/>
</dbReference>
<dbReference type="Pfam" id="PF00355">
    <property type="entry name" value="Rieske"/>
    <property type="match status" value="1"/>
</dbReference>
<gene>
    <name evidence="7" type="ordered locus">Psta_4541</name>
</gene>
<evidence type="ECO:0000256" key="1">
    <source>
        <dbReference type="ARBA" id="ARBA00022714"/>
    </source>
</evidence>